<dbReference type="GO" id="GO:0003735">
    <property type="term" value="F:structural constituent of ribosome"/>
    <property type="evidence" value="ECO:0007669"/>
    <property type="project" value="UniProtKB-UniRule"/>
</dbReference>
<dbReference type="Proteomes" id="UP000258707">
    <property type="component" value="Chromosome"/>
</dbReference>
<dbReference type="GO" id="GO:0019843">
    <property type="term" value="F:rRNA binding"/>
    <property type="evidence" value="ECO:0007669"/>
    <property type="project" value="UniProtKB-UniRule"/>
</dbReference>
<dbReference type="Pfam" id="PF00237">
    <property type="entry name" value="Ribosomal_L22"/>
    <property type="match status" value="1"/>
</dbReference>
<keyword evidence="4 6" id="KW-0699">rRNA-binding</keyword>
<dbReference type="HAMAP" id="MF_01331_A">
    <property type="entry name" value="Ribosomal_uL22_A"/>
    <property type="match status" value="1"/>
</dbReference>
<dbReference type="RefSeq" id="WP_117363781.1">
    <property type="nucleotide sequence ID" value="NZ_CP024047.1"/>
</dbReference>
<comment type="subunit">
    <text evidence="4 6">Part of the 50S ribosomal subunit.</text>
</comment>
<dbReference type="CDD" id="cd00336">
    <property type="entry name" value="Ribosomal_L22"/>
    <property type="match status" value="1"/>
</dbReference>
<dbReference type="NCBIfam" id="NF003260">
    <property type="entry name" value="PRK04223.1"/>
    <property type="match status" value="1"/>
</dbReference>
<dbReference type="EMBL" id="CP024047">
    <property type="protein sequence ID" value="AXR77628.1"/>
    <property type="molecule type" value="Genomic_DNA"/>
</dbReference>
<evidence type="ECO:0000256" key="4">
    <source>
        <dbReference type="HAMAP-Rule" id="MF_01331"/>
    </source>
</evidence>
<dbReference type="PANTHER" id="PTHR11593">
    <property type="entry name" value="60S RIBOSOMAL PROTEIN L17"/>
    <property type="match status" value="1"/>
</dbReference>
<reference evidence="9" key="3">
    <citation type="journal article" date="2019" name="Int. J. Syst. Evol. Microbiol.">
        <title>Natronolimnobius sulfurireducens sp. nov. and Halalkaliarchaeum desulfuricum gen. nov., sp. nov., the first sulfur-respiring alkaliphilic haloarchaea from hypersaline alkaline lakes.</title>
        <authorList>
            <person name="Sorokin D.Y."/>
            <person name="Yakimov M."/>
            <person name="Messina E."/>
            <person name="Merkel A.Y."/>
            <person name="Bale N.J."/>
            <person name="Sinninghe Damste J.S."/>
        </authorList>
    </citation>
    <scope>NUCLEOTIDE SEQUENCE</scope>
    <source>
        <strain evidence="9">AArc-Mg</strain>
        <strain evidence="8">AArc1</strain>
    </source>
</reference>
<organism evidence="9 10">
    <name type="scientific">Natrarchaeobaculum sulfurireducens</name>
    <dbReference type="NCBI Taxonomy" id="2044521"/>
    <lineage>
        <taxon>Archaea</taxon>
        <taxon>Methanobacteriati</taxon>
        <taxon>Methanobacteriota</taxon>
        <taxon>Stenosarchaea group</taxon>
        <taxon>Halobacteria</taxon>
        <taxon>Halobacteriales</taxon>
        <taxon>Natrialbaceae</taxon>
        <taxon>Natrarchaeobaculum</taxon>
    </lineage>
</organism>
<evidence type="ECO:0000256" key="6">
    <source>
        <dbReference type="RuleBase" id="RU004007"/>
    </source>
</evidence>
<dbReference type="KEGG" id="nan:AArc1_1290"/>
<keyword evidence="10" id="KW-1185">Reference proteome</keyword>
<dbReference type="OrthoDB" id="314984at2157"/>
<evidence type="ECO:0000256" key="1">
    <source>
        <dbReference type="ARBA" id="ARBA00009451"/>
    </source>
</evidence>
<proteinExistence type="inferred from homology"/>
<dbReference type="Proteomes" id="UP000258613">
    <property type="component" value="Chromosome"/>
</dbReference>
<comment type="function">
    <text evidence="4">The globular domain of the protein is located near the polypeptide exit tunnel on the outside of the subunit, while an extended beta-hairpin is found that lines the wall of the exit tunnel in the center of the 70S ribosome.</text>
</comment>
<dbReference type="GO" id="GO:0022625">
    <property type="term" value="C:cytosolic large ribosomal subunit"/>
    <property type="evidence" value="ECO:0007669"/>
    <property type="project" value="UniProtKB-UniRule"/>
</dbReference>
<evidence type="ECO:0000313" key="11">
    <source>
        <dbReference type="Proteomes" id="UP000258707"/>
    </source>
</evidence>
<dbReference type="InterPro" id="IPR005721">
    <property type="entry name" value="Ribosomal_uL22_euk/arc"/>
</dbReference>
<evidence type="ECO:0000313" key="10">
    <source>
        <dbReference type="Proteomes" id="UP000258613"/>
    </source>
</evidence>
<keyword evidence="4 6" id="KW-0694">RNA-binding</keyword>
<feature type="compositionally biased region" description="Acidic residues" evidence="7">
    <location>
        <begin position="159"/>
        <end position="171"/>
    </location>
</feature>
<keyword evidence="3 4" id="KW-0687">Ribonucleoprotein</keyword>
<dbReference type="EMBL" id="CP027033">
    <property type="protein sequence ID" value="AXR82395.1"/>
    <property type="molecule type" value="Genomic_DNA"/>
</dbReference>
<accession>A0A346PDN3</accession>
<dbReference type="InterPro" id="IPR001063">
    <property type="entry name" value="Ribosomal_uL22"/>
</dbReference>
<keyword evidence="2 4" id="KW-0689">Ribosomal protein</keyword>
<dbReference type="InterPro" id="IPR057265">
    <property type="entry name" value="Ribosomal_uL22_arc-type"/>
</dbReference>
<sequence>MGINYSVDADPDTTAKAMLRERHMSHKHSKEIARELKGRTVADARTYLEAVLAGERSVPFKSHNTGAGHRSDIDGWDAGKYPEKASKAFLDLLENVESNAEHQGFDGETMQIVHIAAHKVGESVGRKPRAMGRATAWNTPEVDVEIVVEDVDDTRIEQTDDEDETEDEDDN</sequence>
<name>A0A346PSA0_9EURY</name>
<reference evidence="11" key="1">
    <citation type="submission" date="2017-10" db="EMBL/GenBank/DDBJ databases">
        <title>Phenotypic and genomic properties of facultatively anaerobic sulfur-reducing natronoarchaea from hypersaline soda lakes.</title>
        <authorList>
            <person name="Sorokin D.Y."/>
            <person name="Kublanov I.V."/>
            <person name="Roman P."/>
            <person name="Sinninghe Damste J.S."/>
            <person name="Golyshin P.N."/>
            <person name="Rojo D."/>
            <person name="Ciordia S."/>
            <person name="Mena Md.C."/>
            <person name="Ferrer M."/>
            <person name="Messina E."/>
            <person name="Smedile F."/>
            <person name="La Spada G."/>
            <person name="La Cono V."/>
            <person name="Yakimov M.M."/>
        </authorList>
    </citation>
    <scope>NUCLEOTIDE SEQUENCE [LARGE SCALE GENOMIC DNA]</scope>
    <source>
        <strain evidence="11">AArc1</strain>
    </source>
</reference>
<dbReference type="GeneID" id="37642890"/>
<accession>A0A346PSA0</accession>
<dbReference type="InterPro" id="IPR036394">
    <property type="entry name" value="Ribosomal_uL22_sf"/>
</dbReference>
<dbReference type="Gene3D" id="3.90.470.10">
    <property type="entry name" value="Ribosomal protein L22/L17"/>
    <property type="match status" value="1"/>
</dbReference>
<gene>
    <name evidence="4" type="primary">rpl22</name>
    <name evidence="8" type="ORF">AArc1_1290</name>
    <name evidence="9" type="ORF">AArcMg_2402</name>
</gene>
<dbReference type="NCBIfam" id="TIGR01038">
    <property type="entry name" value="uL22_arch_euk"/>
    <property type="match status" value="1"/>
</dbReference>
<feature type="region of interest" description="Disordered" evidence="7">
    <location>
        <begin position="150"/>
        <end position="171"/>
    </location>
</feature>
<evidence type="ECO:0000256" key="7">
    <source>
        <dbReference type="SAM" id="MobiDB-lite"/>
    </source>
</evidence>
<dbReference type="AlphaFoldDB" id="A0A346PSA0"/>
<dbReference type="GO" id="GO:0002181">
    <property type="term" value="P:cytoplasmic translation"/>
    <property type="evidence" value="ECO:0007669"/>
    <property type="project" value="TreeGrafter"/>
</dbReference>
<evidence type="ECO:0000256" key="3">
    <source>
        <dbReference type="ARBA" id="ARBA00023274"/>
    </source>
</evidence>
<protein>
    <recommendedName>
        <fullName evidence="4">Large ribosomal subunit protein uL22</fullName>
    </recommendedName>
</protein>
<dbReference type="SUPFAM" id="SSF54843">
    <property type="entry name" value="Ribosomal protein L22"/>
    <property type="match status" value="1"/>
</dbReference>
<comment type="function">
    <text evidence="4 6">This protein binds specifically to 23S rRNA. It makes multiple contacts with different domains of the 23S rRNA in the assembled 50S subunit and ribosome.</text>
</comment>
<dbReference type="PANTHER" id="PTHR11593:SF10">
    <property type="entry name" value="60S RIBOSOMAL PROTEIN L17"/>
    <property type="match status" value="1"/>
</dbReference>
<evidence type="ECO:0000313" key="9">
    <source>
        <dbReference type="EMBL" id="AXR82395.1"/>
    </source>
</evidence>
<evidence type="ECO:0000313" key="8">
    <source>
        <dbReference type="EMBL" id="AXR77628.1"/>
    </source>
</evidence>
<evidence type="ECO:0000256" key="5">
    <source>
        <dbReference type="RuleBase" id="RU004005"/>
    </source>
</evidence>
<reference evidence="10" key="2">
    <citation type="submission" date="2018-02" db="EMBL/GenBank/DDBJ databases">
        <title>Phenotypic and genomic properties of facultatively anaerobic sulfur-reducing natronoarchaea from hypersaline soda lakes.</title>
        <authorList>
            <person name="Sorokin D.Y."/>
            <person name="Kublanov I.V."/>
            <person name="Roman P."/>
            <person name="Sinninghe Damste J.S."/>
            <person name="Golyshin P.N."/>
            <person name="Rojo D."/>
            <person name="Ciordia S."/>
            <person name="Mena M.D.C."/>
            <person name="Ferrer M."/>
            <person name="Messina E."/>
            <person name="Smedile F."/>
            <person name="La Spada G."/>
            <person name="La Cono V."/>
            <person name="Yakimov M.M."/>
        </authorList>
    </citation>
    <scope>NUCLEOTIDE SEQUENCE [LARGE SCALE GENOMIC DNA]</scope>
    <source>
        <strain evidence="10">AArc-Mg</strain>
    </source>
</reference>
<evidence type="ECO:0000256" key="2">
    <source>
        <dbReference type="ARBA" id="ARBA00022980"/>
    </source>
</evidence>
<dbReference type="KEGG" id="nag:AArcMg_2402"/>
<comment type="similarity">
    <text evidence="1 4 5">Belongs to the universal ribosomal protein uL22 family.</text>
</comment>